<dbReference type="InterPro" id="IPR036397">
    <property type="entry name" value="RNaseH_sf"/>
</dbReference>
<dbReference type="CDD" id="cd10434">
    <property type="entry name" value="GIY-YIG_UvrC_Cho"/>
    <property type="match status" value="1"/>
</dbReference>
<dbReference type="NCBIfam" id="NF005907">
    <property type="entry name" value="PRK07883.1-5"/>
    <property type="match status" value="1"/>
</dbReference>
<dbReference type="NCBIfam" id="TIGR00573">
    <property type="entry name" value="dnaq"/>
    <property type="match status" value="1"/>
</dbReference>
<proteinExistence type="predicted"/>
<dbReference type="SUPFAM" id="SSF53098">
    <property type="entry name" value="Ribonuclease H-like"/>
    <property type="match status" value="1"/>
</dbReference>
<dbReference type="InterPro" id="IPR013520">
    <property type="entry name" value="Ribonucl_H"/>
</dbReference>
<dbReference type="NCBIfam" id="NF005905">
    <property type="entry name" value="PRK07883.1-3"/>
    <property type="match status" value="1"/>
</dbReference>
<dbReference type="RefSeq" id="WP_380620699.1">
    <property type="nucleotide sequence ID" value="NZ_JBHSDK010000015.1"/>
</dbReference>
<accession>A0ABV8TZ39</accession>
<dbReference type="Gene3D" id="3.40.1440.10">
    <property type="entry name" value="GIY-YIG endonuclease"/>
    <property type="match status" value="1"/>
</dbReference>
<keyword evidence="2" id="KW-0269">Exonuclease</keyword>
<dbReference type="Proteomes" id="UP001595823">
    <property type="component" value="Unassembled WGS sequence"/>
</dbReference>
<dbReference type="SUPFAM" id="SSF82771">
    <property type="entry name" value="GIY-YIG endonuclease"/>
    <property type="match status" value="1"/>
</dbReference>
<evidence type="ECO:0000313" key="3">
    <source>
        <dbReference type="Proteomes" id="UP001595823"/>
    </source>
</evidence>
<dbReference type="InterPro" id="IPR012337">
    <property type="entry name" value="RNaseH-like_sf"/>
</dbReference>
<dbReference type="SUPFAM" id="SSF46600">
    <property type="entry name" value="C-terminal UvrC-binding domain of UvrB"/>
    <property type="match status" value="1"/>
</dbReference>
<sequence>MALSAPYRQPALEEMGVPLQLVTFCVVDLETTGLAADAAGITEIGAVKVRGGEIVGEFQSLVDPGEPIDPRVVRLTGISDEMVAGAPSLEEVLPSFLEFLGGATLVAHNAAFDVGFLRHACDKVEVPWPRPPVVDTVLLARKLTDKYETPNRRLGSLARLFGSPTTPNHRALDDARATVTVLHGLIERASGHGVHTDLDLIEFCRAIPSKLQRRKRHLADDLPHRPGVYVFRDGEGRALYIGVSKNVAKRVRTYFTAGEQRRRLRDMIAMAESVDPVVCAHRLEAAVVEFQMISRGKPPYNRASKYPEHRAWVRLTKEAFPRLMVSRKPPAVGEPRLGPTTGTQAQQAVEALHEALPIRQCRQRLSASKPVNPCFLGEIGKCPRPCDGTATVEDHAAVVADTARAMGSDGASVGRALMARMEQLAAQERFESAAEVREQLVAFERLFAQAKRVREFVRAGTVVAASPGERGGWEVAVIKSGLLAGAVSTSPGFDPMPEIDDCVAGADAVEACGDVRDASHAGEAEILLRWLEEPTTRVVAVDGAWSSDLPGPVDTFSA</sequence>
<dbReference type="GO" id="GO:0004527">
    <property type="term" value="F:exonuclease activity"/>
    <property type="evidence" value="ECO:0007669"/>
    <property type="project" value="UniProtKB-KW"/>
</dbReference>
<evidence type="ECO:0000259" key="1">
    <source>
        <dbReference type="PROSITE" id="PS50164"/>
    </source>
</evidence>
<keyword evidence="2" id="KW-0540">Nuclease</keyword>
<protein>
    <submittedName>
        <fullName evidence="2">DEDD exonuclease domain-containing protein</fullName>
    </submittedName>
</protein>
<dbReference type="PROSITE" id="PS50164">
    <property type="entry name" value="GIY_YIG"/>
    <property type="match status" value="1"/>
</dbReference>
<keyword evidence="2" id="KW-0378">Hydrolase</keyword>
<dbReference type="InterPro" id="IPR006054">
    <property type="entry name" value="DnaQ"/>
</dbReference>
<feature type="domain" description="GIY-YIG" evidence="1">
    <location>
        <begin position="224"/>
        <end position="302"/>
    </location>
</feature>
<reference evidence="3" key="1">
    <citation type="journal article" date="2019" name="Int. J. Syst. Evol. Microbiol.">
        <title>The Global Catalogue of Microorganisms (GCM) 10K type strain sequencing project: providing services to taxonomists for standard genome sequencing and annotation.</title>
        <authorList>
            <consortium name="The Broad Institute Genomics Platform"/>
            <consortium name="The Broad Institute Genome Sequencing Center for Infectious Disease"/>
            <person name="Wu L."/>
            <person name="Ma J."/>
        </authorList>
    </citation>
    <scope>NUCLEOTIDE SEQUENCE [LARGE SCALE GENOMIC DNA]</scope>
    <source>
        <strain evidence="3">IBRC-M 10908</strain>
    </source>
</reference>
<dbReference type="InterPro" id="IPR050066">
    <property type="entry name" value="UvrABC_protein_C"/>
</dbReference>
<dbReference type="InterPro" id="IPR036876">
    <property type="entry name" value="UVR_dom_sf"/>
</dbReference>
<dbReference type="PANTHER" id="PTHR30562:SF1">
    <property type="entry name" value="UVRABC SYSTEM PROTEIN C"/>
    <property type="match status" value="1"/>
</dbReference>
<dbReference type="CDD" id="cd06127">
    <property type="entry name" value="DEDDh"/>
    <property type="match status" value="1"/>
</dbReference>
<dbReference type="EMBL" id="JBHSDK010000015">
    <property type="protein sequence ID" value="MFC4335636.1"/>
    <property type="molecule type" value="Genomic_DNA"/>
</dbReference>
<dbReference type="InterPro" id="IPR000305">
    <property type="entry name" value="GIY-YIG_endonuc"/>
</dbReference>
<dbReference type="SMART" id="SM00465">
    <property type="entry name" value="GIYc"/>
    <property type="match status" value="1"/>
</dbReference>
<name>A0ABV8TZ39_9ACTN</name>
<dbReference type="InterPro" id="IPR035901">
    <property type="entry name" value="GIY-YIG_endonuc_sf"/>
</dbReference>
<dbReference type="Gene3D" id="3.30.420.10">
    <property type="entry name" value="Ribonuclease H-like superfamily/Ribonuclease H"/>
    <property type="match status" value="1"/>
</dbReference>
<dbReference type="InterPro" id="IPR047296">
    <property type="entry name" value="GIY-YIG_UvrC_Cho"/>
</dbReference>
<organism evidence="2 3">
    <name type="scientific">Salininema proteolyticum</name>
    <dbReference type="NCBI Taxonomy" id="1607685"/>
    <lineage>
        <taxon>Bacteria</taxon>
        <taxon>Bacillati</taxon>
        <taxon>Actinomycetota</taxon>
        <taxon>Actinomycetes</taxon>
        <taxon>Glycomycetales</taxon>
        <taxon>Glycomycetaceae</taxon>
        <taxon>Salininema</taxon>
    </lineage>
</organism>
<gene>
    <name evidence="2" type="ORF">ACFPET_10535</name>
</gene>
<dbReference type="SMART" id="SM00479">
    <property type="entry name" value="EXOIII"/>
    <property type="match status" value="1"/>
</dbReference>
<dbReference type="PANTHER" id="PTHR30562">
    <property type="entry name" value="UVRC/OXIDOREDUCTASE"/>
    <property type="match status" value="1"/>
</dbReference>
<evidence type="ECO:0000313" key="2">
    <source>
        <dbReference type="EMBL" id="MFC4335636.1"/>
    </source>
</evidence>
<dbReference type="Pfam" id="PF00929">
    <property type="entry name" value="RNase_T"/>
    <property type="match status" value="1"/>
</dbReference>
<keyword evidence="3" id="KW-1185">Reference proteome</keyword>
<comment type="caution">
    <text evidence="2">The sequence shown here is derived from an EMBL/GenBank/DDBJ whole genome shotgun (WGS) entry which is preliminary data.</text>
</comment>